<comment type="caution">
    <text evidence="2">The sequence shown here is derived from an EMBL/GenBank/DDBJ whole genome shotgun (WGS) entry which is preliminary data.</text>
</comment>
<evidence type="ECO:0000259" key="1">
    <source>
        <dbReference type="Pfam" id="PF08808"/>
    </source>
</evidence>
<organism evidence="2 3">
    <name type="scientific">Bacillus cereus VD021</name>
    <dbReference type="NCBI Taxonomy" id="1053224"/>
    <lineage>
        <taxon>Bacteria</taxon>
        <taxon>Bacillati</taxon>
        <taxon>Bacillota</taxon>
        <taxon>Bacilli</taxon>
        <taxon>Bacillales</taxon>
        <taxon>Bacillaceae</taxon>
        <taxon>Bacillus</taxon>
        <taxon>Bacillus cereus group</taxon>
    </lineage>
</organism>
<evidence type="ECO:0000313" key="3">
    <source>
        <dbReference type="Proteomes" id="UP000014040"/>
    </source>
</evidence>
<dbReference type="RefSeq" id="WP_016102821.1">
    <property type="nucleotide sequence ID" value="NZ_KB976282.1"/>
</dbReference>
<dbReference type="InterPro" id="IPR014914">
    <property type="entry name" value="RES_dom"/>
</dbReference>
<accession>R8HBW2</accession>
<dbReference type="Proteomes" id="UP000014040">
    <property type="component" value="Unassembled WGS sequence"/>
</dbReference>
<gene>
    <name evidence="2" type="ORF">IIC_04787</name>
</gene>
<sequence length="533" mass="61515">MNCCEECFDEKEIVMYIQSQDMIGNCEFCGGEEVNIGELEGVGEFIREGFFRAYDHVEDSTGAIWDSEEEVFIGLDGKEVTVASILDILYNTEQIFSGVYDEEAATVLLRKLIEVSGPADWEKQDGATDDYEDIDSESFVVKNALFGIENVSEYDIWNEFKNTCKYYNRYFDISPFGSKREALLSGLHDVFMLMEAEIDEKTTLYRARELNLEGGREKLNSLNLYKEVAPAPAIFATNNRMSPAGISYTYLTTDIKTGLEEIYASENKSYIVGRFSPRMNLKLLDLSKNAEIKLMSIFDAKYKHEWIWLTEFIDEFIREISKSISKKDTGLEYVATQVLSEYVRKLGYDGMKYESSKVQGTYNYALFCGPDPNLCKEFYIDYNFDSDDELFYFSQWIRLLDVQYIKCIGSELEYEIIECINNIQDIQKETLLPVGKIKFRKFAEISKYLSELQAFLEGKDSVFVNNIKNNNFNLSTEVEGFINKHNENAIRFVIEVNHMQSELDINIVSYCSDYIDEINISSSVRIAEPDFDF</sequence>
<dbReference type="AlphaFoldDB" id="R8HBW2"/>
<dbReference type="Pfam" id="PF08808">
    <property type="entry name" value="RES"/>
    <property type="match status" value="1"/>
</dbReference>
<protein>
    <recommendedName>
        <fullName evidence="1">RES domain-containing protein</fullName>
    </recommendedName>
</protein>
<name>R8HBW2_BACCE</name>
<proteinExistence type="predicted"/>
<feature type="domain" description="RES" evidence="1">
    <location>
        <begin position="236"/>
        <end position="375"/>
    </location>
</feature>
<reference evidence="2 3" key="1">
    <citation type="submission" date="2012-12" db="EMBL/GenBank/DDBJ databases">
        <title>The Genome Sequence of Bacillus cereus VD021.</title>
        <authorList>
            <consortium name="The Broad Institute Genome Sequencing Platform"/>
            <consortium name="The Broad Institute Genome Sequencing Center for Infectious Disease"/>
            <person name="Feldgarden M."/>
            <person name="Van der Auwera G.A."/>
            <person name="Mahillon J."/>
            <person name="Duprez V."/>
            <person name="Timmery S."/>
            <person name="Mattelet C."/>
            <person name="Dierick K."/>
            <person name="Sun M."/>
            <person name="Yu Z."/>
            <person name="Zhu L."/>
            <person name="Hu X."/>
            <person name="Shank E.B."/>
            <person name="Swiecicka I."/>
            <person name="Hansen B.M."/>
            <person name="Andrup L."/>
            <person name="Walker B."/>
            <person name="Young S.K."/>
            <person name="Zeng Q."/>
            <person name="Gargeya S."/>
            <person name="Fitzgerald M."/>
            <person name="Haas B."/>
            <person name="Abouelleil A."/>
            <person name="Alvarado L."/>
            <person name="Arachchi H.M."/>
            <person name="Berlin A.M."/>
            <person name="Chapman S.B."/>
            <person name="Dewar J."/>
            <person name="Goldberg J."/>
            <person name="Griggs A."/>
            <person name="Gujja S."/>
            <person name="Hansen M."/>
            <person name="Howarth C."/>
            <person name="Imamovic A."/>
            <person name="Larimer J."/>
            <person name="McCowan C."/>
            <person name="Murphy C."/>
            <person name="Neiman D."/>
            <person name="Pearson M."/>
            <person name="Priest M."/>
            <person name="Roberts A."/>
            <person name="Saif S."/>
            <person name="Shea T."/>
            <person name="Sisk P."/>
            <person name="Sykes S."/>
            <person name="Wortman J."/>
            <person name="Nusbaum C."/>
            <person name="Birren B."/>
        </authorList>
    </citation>
    <scope>NUCLEOTIDE SEQUENCE [LARGE SCALE GENOMIC DNA]</scope>
    <source>
        <strain evidence="2 3">VD021</strain>
    </source>
</reference>
<dbReference type="HOGENOM" id="CLU_510619_0_0_9"/>
<evidence type="ECO:0000313" key="2">
    <source>
        <dbReference type="EMBL" id="EOO70345.1"/>
    </source>
</evidence>
<dbReference type="PATRIC" id="fig|1053224.3.peg.4833"/>
<dbReference type="EMBL" id="AHES01000055">
    <property type="protein sequence ID" value="EOO70345.1"/>
    <property type="molecule type" value="Genomic_DNA"/>
</dbReference>